<dbReference type="RefSeq" id="WP_148942133.1">
    <property type="nucleotide sequence ID" value="NZ_VTEI01000019.1"/>
</dbReference>
<evidence type="ECO:0000313" key="2">
    <source>
        <dbReference type="EMBL" id="TYS13543.1"/>
    </source>
</evidence>
<sequence>MKSGVYGHTITYFYSRGAPKVYQSLEHEAADKLEGLYLHGSIVLDAYVKDCSDIDFAAVTRNRLAEAEIHTLKKIHEEIAG</sequence>
<accession>A0A5D4NGW3</accession>
<dbReference type="OrthoDB" id="1933376at2"/>
<reference evidence="2 3" key="1">
    <citation type="submission" date="2019-08" db="EMBL/GenBank/DDBJ databases">
        <title>Bacillus genomes from the desert of Cuatro Cienegas, Coahuila.</title>
        <authorList>
            <person name="Olmedo-Alvarez G."/>
        </authorList>
    </citation>
    <scope>NUCLEOTIDE SEQUENCE [LARGE SCALE GENOMIC DNA]</scope>
    <source>
        <strain evidence="2 3">CH34_1T</strain>
    </source>
</reference>
<dbReference type="InterPro" id="IPR043519">
    <property type="entry name" value="NT_sf"/>
</dbReference>
<feature type="domain" description="Polymerase nucleotidyl transferase" evidence="1">
    <location>
        <begin position="34"/>
        <end position="79"/>
    </location>
</feature>
<dbReference type="EMBL" id="VTEI01000019">
    <property type="protein sequence ID" value="TYS13543.1"/>
    <property type="molecule type" value="Genomic_DNA"/>
</dbReference>
<organism evidence="2 3">
    <name type="scientific">Rossellomorea vietnamensis</name>
    <dbReference type="NCBI Taxonomy" id="218284"/>
    <lineage>
        <taxon>Bacteria</taxon>
        <taxon>Bacillati</taxon>
        <taxon>Bacillota</taxon>
        <taxon>Bacilli</taxon>
        <taxon>Bacillales</taxon>
        <taxon>Bacillaceae</taxon>
        <taxon>Rossellomorea</taxon>
    </lineage>
</organism>
<evidence type="ECO:0000313" key="3">
    <source>
        <dbReference type="Proteomes" id="UP000322267"/>
    </source>
</evidence>
<dbReference type="GO" id="GO:0016779">
    <property type="term" value="F:nucleotidyltransferase activity"/>
    <property type="evidence" value="ECO:0007669"/>
    <property type="project" value="InterPro"/>
</dbReference>
<proteinExistence type="predicted"/>
<dbReference type="Pfam" id="PF01909">
    <property type="entry name" value="NTP_transf_2"/>
    <property type="match status" value="1"/>
</dbReference>
<evidence type="ECO:0000259" key="1">
    <source>
        <dbReference type="Pfam" id="PF01909"/>
    </source>
</evidence>
<dbReference type="InterPro" id="IPR002934">
    <property type="entry name" value="Polymerase_NTP_transf_dom"/>
</dbReference>
<dbReference type="AlphaFoldDB" id="A0A5D4NGW3"/>
<dbReference type="Proteomes" id="UP000322267">
    <property type="component" value="Unassembled WGS sequence"/>
</dbReference>
<gene>
    <name evidence="2" type="ORF">FZC78_21530</name>
</gene>
<dbReference type="SUPFAM" id="SSF81301">
    <property type="entry name" value="Nucleotidyltransferase"/>
    <property type="match status" value="1"/>
</dbReference>
<name>A0A5D4NGW3_9BACI</name>
<protein>
    <recommendedName>
        <fullName evidence="1">Polymerase nucleotidyl transferase domain-containing protein</fullName>
    </recommendedName>
</protein>
<comment type="caution">
    <text evidence="2">The sequence shown here is derived from an EMBL/GenBank/DDBJ whole genome shotgun (WGS) entry which is preliminary data.</text>
</comment>